<dbReference type="SUPFAM" id="SSF52821">
    <property type="entry name" value="Rhodanese/Cell cycle control phosphatase"/>
    <property type="match status" value="1"/>
</dbReference>
<evidence type="ECO:0000259" key="1">
    <source>
        <dbReference type="PROSITE" id="PS50206"/>
    </source>
</evidence>
<dbReference type="InterPro" id="IPR050229">
    <property type="entry name" value="GlpE_sulfurtransferase"/>
</dbReference>
<name>A0A930FY77_9RHOO</name>
<dbReference type="Proteomes" id="UP000718593">
    <property type="component" value="Unassembled WGS sequence"/>
</dbReference>
<dbReference type="Gene3D" id="3.40.250.10">
    <property type="entry name" value="Rhodanese-like domain"/>
    <property type="match status" value="1"/>
</dbReference>
<dbReference type="EMBL" id="JABZMI010000015">
    <property type="protein sequence ID" value="MBF1163771.1"/>
    <property type="molecule type" value="Genomic_DNA"/>
</dbReference>
<dbReference type="Pfam" id="PF00581">
    <property type="entry name" value="Rhodanese"/>
    <property type="match status" value="1"/>
</dbReference>
<feature type="domain" description="Rhodanese" evidence="1">
    <location>
        <begin position="17"/>
        <end position="105"/>
    </location>
</feature>
<dbReference type="PANTHER" id="PTHR43031:SF17">
    <property type="entry name" value="SULFURTRANSFERASE YTWF-RELATED"/>
    <property type="match status" value="1"/>
</dbReference>
<sequence>MQQIRARQLAEWLADDNRPDPVLLDVREPWELDLCQLAGTQHIPMHLVPVRCDDIDPNRDVVVICHHGGRSMQVAMFLERKGFRSVHNLMGGVEAWAAEVDPTMRRY</sequence>
<dbReference type="AlphaFoldDB" id="A0A930FY77"/>
<dbReference type="InterPro" id="IPR036873">
    <property type="entry name" value="Rhodanese-like_dom_sf"/>
</dbReference>
<accession>A0A930FY77</accession>
<gene>
    <name evidence="2" type="ORF">HXL68_01895</name>
</gene>
<dbReference type="RefSeq" id="WP_274739475.1">
    <property type="nucleotide sequence ID" value="NZ_JARBJQ010000010.1"/>
</dbReference>
<dbReference type="SMART" id="SM00450">
    <property type="entry name" value="RHOD"/>
    <property type="match status" value="1"/>
</dbReference>
<comment type="caution">
    <text evidence="2">The sequence shown here is derived from an EMBL/GenBank/DDBJ whole genome shotgun (WGS) entry which is preliminary data.</text>
</comment>
<dbReference type="PANTHER" id="PTHR43031">
    <property type="entry name" value="FAD-DEPENDENT OXIDOREDUCTASE"/>
    <property type="match status" value="1"/>
</dbReference>
<evidence type="ECO:0000313" key="2">
    <source>
        <dbReference type="EMBL" id="MBF1163771.1"/>
    </source>
</evidence>
<reference evidence="2" key="1">
    <citation type="submission" date="2020-04" db="EMBL/GenBank/DDBJ databases">
        <title>Deep metagenomics examines the oral microbiome during advanced dental caries in children, revealing novel taxa and co-occurrences with host molecules.</title>
        <authorList>
            <person name="Baker J.L."/>
            <person name="Morton J.T."/>
            <person name="Dinis M."/>
            <person name="Alvarez R."/>
            <person name="Tran N.C."/>
            <person name="Knight R."/>
            <person name="Edlund A."/>
        </authorList>
    </citation>
    <scope>NUCLEOTIDE SEQUENCE</scope>
    <source>
        <strain evidence="2">JCVI_32_bin.24</strain>
    </source>
</reference>
<organism evidence="2 3">
    <name type="scientific">Dechloromonas agitata</name>
    <dbReference type="NCBI Taxonomy" id="73030"/>
    <lineage>
        <taxon>Bacteria</taxon>
        <taxon>Pseudomonadati</taxon>
        <taxon>Pseudomonadota</taxon>
        <taxon>Betaproteobacteria</taxon>
        <taxon>Rhodocyclales</taxon>
        <taxon>Azonexaceae</taxon>
        <taxon>Dechloromonas</taxon>
    </lineage>
</organism>
<protein>
    <submittedName>
        <fullName evidence="2">Sulfurtransferase</fullName>
    </submittedName>
</protein>
<proteinExistence type="predicted"/>
<evidence type="ECO:0000313" key="3">
    <source>
        <dbReference type="Proteomes" id="UP000718593"/>
    </source>
</evidence>
<dbReference type="PROSITE" id="PS50206">
    <property type="entry name" value="RHODANESE_3"/>
    <property type="match status" value="1"/>
</dbReference>
<dbReference type="InterPro" id="IPR001763">
    <property type="entry name" value="Rhodanese-like_dom"/>
</dbReference>